<keyword evidence="3" id="KW-1185">Reference proteome</keyword>
<dbReference type="Pfam" id="PF11387">
    <property type="entry name" value="DUF2795"/>
    <property type="match status" value="1"/>
</dbReference>
<proteinExistence type="predicted"/>
<evidence type="ECO:0000313" key="2">
    <source>
        <dbReference type="EMBL" id="OSZ57551.1"/>
    </source>
</evidence>
<comment type="caution">
    <text evidence="2">The sequence shown here is derived from an EMBL/GenBank/DDBJ whole genome shotgun (WGS) entry which is preliminary data.</text>
</comment>
<organism evidence="2 3">
    <name type="scientific">Streptomyces pharetrae CZA14</name>
    <dbReference type="NCBI Taxonomy" id="1144883"/>
    <lineage>
        <taxon>Bacteria</taxon>
        <taxon>Bacillati</taxon>
        <taxon>Actinomycetota</taxon>
        <taxon>Actinomycetes</taxon>
        <taxon>Kitasatosporales</taxon>
        <taxon>Streptomycetaceae</taxon>
        <taxon>Streptomyces</taxon>
    </lineage>
</organism>
<name>A0ABX3YCE7_9ACTN</name>
<accession>A0ABX3YCE7</accession>
<dbReference type="InterPro" id="IPR021527">
    <property type="entry name" value="DUF2795"/>
</dbReference>
<dbReference type="EMBL" id="MRYD01000182">
    <property type="protein sequence ID" value="OSZ57551.1"/>
    <property type="molecule type" value="Genomic_DNA"/>
</dbReference>
<protein>
    <recommendedName>
        <fullName evidence="4">DUF2795 domain-containing protein</fullName>
    </recommendedName>
</protein>
<dbReference type="RefSeq" id="WP_086171832.1">
    <property type="nucleotide sequence ID" value="NZ_MRYD01000182.1"/>
</dbReference>
<feature type="compositionally biased region" description="Basic and acidic residues" evidence="1">
    <location>
        <begin position="1"/>
        <end position="18"/>
    </location>
</feature>
<sequence>MQRGSDRLSVHRDDEMKHQLQGMLRSGHSTRTEEWHDPEPSADDDPRVAGGPALGSLEETRLELARVLGRKPFPAGPGELIAELRRHNASDVLIEPLTRLPREARYGNVQELAVALTRREEAP</sequence>
<gene>
    <name evidence="2" type="ORF">OQI_26660</name>
</gene>
<evidence type="ECO:0000313" key="3">
    <source>
        <dbReference type="Proteomes" id="UP000194266"/>
    </source>
</evidence>
<dbReference type="Proteomes" id="UP000194266">
    <property type="component" value="Unassembled WGS sequence"/>
</dbReference>
<feature type="region of interest" description="Disordered" evidence="1">
    <location>
        <begin position="1"/>
        <end position="53"/>
    </location>
</feature>
<evidence type="ECO:0000256" key="1">
    <source>
        <dbReference type="SAM" id="MobiDB-lite"/>
    </source>
</evidence>
<reference evidence="2 3" key="1">
    <citation type="submission" date="2016-12" db="EMBL/GenBank/DDBJ databases">
        <title>Genome Mining:The Detection of Biosynthetic Gene Clusters to Aid in the Expression of Curamycin A produced by Streptomyces sp. strain CZA14.</title>
        <authorList>
            <person name="Durrell K.A."/>
            <person name="Kirby B.M."/>
            <person name="Khan W."/>
            <person name="Mthethwa T."/>
            <person name="Le Roes-Hill M."/>
        </authorList>
    </citation>
    <scope>NUCLEOTIDE SEQUENCE [LARGE SCALE GENOMIC DNA]</scope>
    <source>
        <strain evidence="2 3">CZA14</strain>
    </source>
</reference>
<evidence type="ECO:0008006" key="4">
    <source>
        <dbReference type="Google" id="ProtNLM"/>
    </source>
</evidence>
<feature type="compositionally biased region" description="Basic and acidic residues" evidence="1">
    <location>
        <begin position="30"/>
        <end position="47"/>
    </location>
</feature>